<feature type="domain" description="O-methyltransferase C-terminal" evidence="4">
    <location>
        <begin position="215"/>
        <end position="366"/>
    </location>
</feature>
<dbReference type="InterPro" id="IPR036390">
    <property type="entry name" value="WH_DNA-bd_sf"/>
</dbReference>
<dbReference type="PANTHER" id="PTHR43712:SF2">
    <property type="entry name" value="O-METHYLTRANSFERASE CICE"/>
    <property type="match status" value="1"/>
</dbReference>
<dbReference type="RefSeq" id="XP_041285113.1">
    <property type="nucleotide sequence ID" value="XM_041439322.1"/>
</dbReference>
<organism evidence="6 7">
    <name type="scientific">Suillus discolor</name>
    <dbReference type="NCBI Taxonomy" id="1912936"/>
    <lineage>
        <taxon>Eukaryota</taxon>
        <taxon>Fungi</taxon>
        <taxon>Dikarya</taxon>
        <taxon>Basidiomycota</taxon>
        <taxon>Agaricomycotina</taxon>
        <taxon>Agaricomycetes</taxon>
        <taxon>Agaricomycetidae</taxon>
        <taxon>Boletales</taxon>
        <taxon>Suillineae</taxon>
        <taxon>Suillaceae</taxon>
        <taxon>Suillus</taxon>
    </lineage>
</organism>
<keyword evidence="3" id="KW-0949">S-adenosyl-L-methionine</keyword>
<dbReference type="Proteomes" id="UP000823399">
    <property type="component" value="Unassembled WGS sequence"/>
</dbReference>
<evidence type="ECO:0000256" key="3">
    <source>
        <dbReference type="ARBA" id="ARBA00022691"/>
    </source>
</evidence>
<evidence type="ECO:0000259" key="4">
    <source>
        <dbReference type="Pfam" id="PF00891"/>
    </source>
</evidence>
<dbReference type="GO" id="GO:0032259">
    <property type="term" value="P:methylation"/>
    <property type="evidence" value="ECO:0007669"/>
    <property type="project" value="UniProtKB-KW"/>
</dbReference>
<accession>A0A9P7JLE6</accession>
<dbReference type="AlphaFoldDB" id="A0A9P7JLE6"/>
<evidence type="ECO:0000259" key="5">
    <source>
        <dbReference type="Pfam" id="PF08100"/>
    </source>
</evidence>
<dbReference type="InterPro" id="IPR012967">
    <property type="entry name" value="COMT_dimerisation"/>
</dbReference>
<gene>
    <name evidence="6" type="ORF">F5147DRAFT_728361</name>
</gene>
<evidence type="ECO:0000256" key="1">
    <source>
        <dbReference type="ARBA" id="ARBA00022603"/>
    </source>
</evidence>
<evidence type="ECO:0000313" key="7">
    <source>
        <dbReference type="Proteomes" id="UP000823399"/>
    </source>
</evidence>
<keyword evidence="7" id="KW-1185">Reference proteome</keyword>
<dbReference type="InterPro" id="IPR036388">
    <property type="entry name" value="WH-like_DNA-bd_sf"/>
</dbReference>
<dbReference type="Gene3D" id="1.10.10.10">
    <property type="entry name" value="Winged helix-like DNA-binding domain superfamily/Winged helix DNA-binding domain"/>
    <property type="match status" value="1"/>
</dbReference>
<dbReference type="GeneID" id="64701581"/>
<sequence length="444" mass="50036">MTEPNELKVEALLDIINSSARKAMAEYKNTGHGVPGIDAGTFHPLDFATDTLALRKAIRLLEGACEQLNTILAPPQRTVNNFVHNYNWACIDVAVESHIADVLDKHPDGLSLDVLADAANLDKTKIARVLRVLALRGCFKEVKRDVFANTRLSLVLKATNNVGFWIKFQREYPKYAAVLYETMVDQEFARSDKLERAPRAFALAKEGKNNSFWEMDGEARDIFHKAMMGYSEMQDSSAVLHHYPWDNVSSVVDIGSGTGAMSIPLAKMFPHLRIINQDLPETIRLSRNTWETKFPELLLDGRVEFVPLNFLEELPVVGKDVYYLRSIIHDWPDEESKVILRNVRKAMGPNSRVLIHECVLSRGFEGPDLGANESSADHKAPEPTLLNFGSHTTYQSDMLMWLLFNGKERTLKEFKDIGASADLVLTQTYDLVGTMLLEFRIAQD</sequence>
<dbReference type="PANTHER" id="PTHR43712">
    <property type="entry name" value="PUTATIVE (AFU_ORTHOLOGUE AFUA_4G14580)-RELATED"/>
    <property type="match status" value="1"/>
</dbReference>
<name>A0A9P7JLE6_9AGAM</name>
<dbReference type="InterPro" id="IPR016461">
    <property type="entry name" value="COMT-like"/>
</dbReference>
<dbReference type="Pfam" id="PF00891">
    <property type="entry name" value="Methyltransf_2"/>
    <property type="match status" value="1"/>
</dbReference>
<keyword evidence="2" id="KW-0808">Transferase</keyword>
<proteinExistence type="predicted"/>
<dbReference type="InterPro" id="IPR001077">
    <property type="entry name" value="COMT_C"/>
</dbReference>
<dbReference type="GO" id="GO:0008171">
    <property type="term" value="F:O-methyltransferase activity"/>
    <property type="evidence" value="ECO:0007669"/>
    <property type="project" value="InterPro"/>
</dbReference>
<feature type="domain" description="O-methyltransferase dimerisation" evidence="5">
    <location>
        <begin position="89"/>
        <end position="155"/>
    </location>
</feature>
<keyword evidence="1 6" id="KW-0489">Methyltransferase</keyword>
<dbReference type="InterPro" id="IPR029063">
    <property type="entry name" value="SAM-dependent_MTases_sf"/>
</dbReference>
<dbReference type="SUPFAM" id="SSF53335">
    <property type="entry name" value="S-adenosyl-L-methionine-dependent methyltransferases"/>
    <property type="match status" value="1"/>
</dbReference>
<reference evidence="6" key="1">
    <citation type="journal article" date="2020" name="New Phytol.">
        <title>Comparative genomics reveals dynamic genome evolution in host specialist ectomycorrhizal fungi.</title>
        <authorList>
            <person name="Lofgren L.A."/>
            <person name="Nguyen N.H."/>
            <person name="Vilgalys R."/>
            <person name="Ruytinx J."/>
            <person name="Liao H.L."/>
            <person name="Branco S."/>
            <person name="Kuo A."/>
            <person name="LaButti K."/>
            <person name="Lipzen A."/>
            <person name="Andreopoulos W."/>
            <person name="Pangilinan J."/>
            <person name="Riley R."/>
            <person name="Hundley H."/>
            <person name="Na H."/>
            <person name="Barry K."/>
            <person name="Grigoriev I.V."/>
            <person name="Stajich J.E."/>
            <person name="Kennedy P.G."/>
        </authorList>
    </citation>
    <scope>NUCLEOTIDE SEQUENCE</scope>
    <source>
        <strain evidence="6">FC423</strain>
    </source>
</reference>
<dbReference type="EMBL" id="JABBWM010000136">
    <property type="protein sequence ID" value="KAG2087139.1"/>
    <property type="molecule type" value="Genomic_DNA"/>
</dbReference>
<dbReference type="SUPFAM" id="SSF46785">
    <property type="entry name" value="Winged helix' DNA-binding domain"/>
    <property type="match status" value="1"/>
</dbReference>
<dbReference type="PROSITE" id="PS51683">
    <property type="entry name" value="SAM_OMT_II"/>
    <property type="match status" value="1"/>
</dbReference>
<dbReference type="CDD" id="cd02440">
    <property type="entry name" value="AdoMet_MTases"/>
    <property type="match status" value="1"/>
</dbReference>
<dbReference type="GO" id="GO:0046983">
    <property type="term" value="F:protein dimerization activity"/>
    <property type="evidence" value="ECO:0007669"/>
    <property type="project" value="InterPro"/>
</dbReference>
<evidence type="ECO:0000256" key="2">
    <source>
        <dbReference type="ARBA" id="ARBA00022679"/>
    </source>
</evidence>
<dbReference type="Gene3D" id="3.40.50.150">
    <property type="entry name" value="Vaccinia Virus protein VP39"/>
    <property type="match status" value="1"/>
</dbReference>
<evidence type="ECO:0000313" key="6">
    <source>
        <dbReference type="EMBL" id="KAG2087139.1"/>
    </source>
</evidence>
<comment type="caution">
    <text evidence="6">The sequence shown here is derived from an EMBL/GenBank/DDBJ whole genome shotgun (WGS) entry which is preliminary data.</text>
</comment>
<dbReference type="Pfam" id="PF08100">
    <property type="entry name" value="Dimerisation"/>
    <property type="match status" value="1"/>
</dbReference>
<protein>
    <submittedName>
        <fullName evidence="6">S-adenosyl-L-methionine-dependent methyltransferase</fullName>
    </submittedName>
</protein>
<dbReference type="OrthoDB" id="2410195at2759"/>